<evidence type="ECO:0000313" key="5">
    <source>
        <dbReference type="Proteomes" id="UP000244441"/>
    </source>
</evidence>
<evidence type="ECO:0008006" key="6">
    <source>
        <dbReference type="Google" id="ProtNLM"/>
    </source>
</evidence>
<evidence type="ECO:0000259" key="3">
    <source>
        <dbReference type="PROSITE" id="PS50887"/>
    </source>
</evidence>
<feature type="transmembrane region" description="Helical" evidence="1">
    <location>
        <begin position="148"/>
        <end position="171"/>
    </location>
</feature>
<dbReference type="Pfam" id="PF00563">
    <property type="entry name" value="EAL"/>
    <property type="match status" value="1"/>
</dbReference>
<dbReference type="InterPro" id="IPR035919">
    <property type="entry name" value="EAL_sf"/>
</dbReference>
<feature type="domain" description="EAL" evidence="2">
    <location>
        <begin position="405"/>
        <end position="646"/>
    </location>
</feature>
<dbReference type="OrthoDB" id="5894408at2"/>
<dbReference type="CDD" id="cd01948">
    <property type="entry name" value="EAL"/>
    <property type="match status" value="1"/>
</dbReference>
<dbReference type="InterPro" id="IPR043128">
    <property type="entry name" value="Rev_trsase/Diguanyl_cyclase"/>
</dbReference>
<accession>A0A2S0VX91</accession>
<gene>
    <name evidence="4" type="ORF">C2869_21545</name>
</gene>
<dbReference type="SUPFAM" id="SSF141868">
    <property type="entry name" value="EAL domain-like"/>
    <property type="match status" value="1"/>
</dbReference>
<dbReference type="EMBL" id="CP026604">
    <property type="protein sequence ID" value="AWB68824.1"/>
    <property type="molecule type" value="Genomic_DNA"/>
</dbReference>
<dbReference type="AlphaFoldDB" id="A0A2S0VX91"/>
<dbReference type="SMART" id="SM00267">
    <property type="entry name" value="GGDEF"/>
    <property type="match status" value="1"/>
</dbReference>
<keyword evidence="1" id="KW-0472">Membrane</keyword>
<dbReference type="PROSITE" id="PS50887">
    <property type="entry name" value="GGDEF"/>
    <property type="match status" value="1"/>
</dbReference>
<dbReference type="RefSeq" id="WP_108604877.1">
    <property type="nucleotide sequence ID" value="NZ_CP026604.1"/>
</dbReference>
<dbReference type="InterPro" id="IPR029787">
    <property type="entry name" value="Nucleotide_cyclase"/>
</dbReference>
<evidence type="ECO:0000256" key="1">
    <source>
        <dbReference type="SAM" id="Phobius"/>
    </source>
</evidence>
<organism evidence="4 5">
    <name type="scientific">Saccharobesus litoralis</name>
    <dbReference type="NCBI Taxonomy" id="2172099"/>
    <lineage>
        <taxon>Bacteria</taxon>
        <taxon>Pseudomonadati</taxon>
        <taxon>Pseudomonadota</taxon>
        <taxon>Gammaproteobacteria</taxon>
        <taxon>Alteromonadales</taxon>
        <taxon>Alteromonadaceae</taxon>
        <taxon>Saccharobesus</taxon>
    </lineage>
</organism>
<feature type="domain" description="GGDEF" evidence="3">
    <location>
        <begin position="261"/>
        <end position="394"/>
    </location>
</feature>
<dbReference type="Gene3D" id="3.20.20.450">
    <property type="entry name" value="EAL domain"/>
    <property type="match status" value="1"/>
</dbReference>
<dbReference type="Pfam" id="PF00990">
    <property type="entry name" value="GGDEF"/>
    <property type="match status" value="1"/>
</dbReference>
<keyword evidence="1" id="KW-0812">Transmembrane</keyword>
<evidence type="ECO:0000313" key="4">
    <source>
        <dbReference type="EMBL" id="AWB68824.1"/>
    </source>
</evidence>
<protein>
    <recommendedName>
        <fullName evidence="6">RNase E specificity factor CsrD</fullName>
    </recommendedName>
</protein>
<dbReference type="Gene3D" id="3.30.70.270">
    <property type="match status" value="1"/>
</dbReference>
<dbReference type="PROSITE" id="PS50883">
    <property type="entry name" value="EAL"/>
    <property type="match status" value="1"/>
</dbReference>
<dbReference type="GO" id="GO:0071111">
    <property type="term" value="F:cyclic-guanylate-specific phosphodiesterase activity"/>
    <property type="evidence" value="ECO:0007669"/>
    <property type="project" value="InterPro"/>
</dbReference>
<dbReference type="KEGG" id="cate:C2869_21545"/>
<dbReference type="InterPro" id="IPR050706">
    <property type="entry name" value="Cyclic-di-GMP_PDE-like"/>
</dbReference>
<dbReference type="PANTHER" id="PTHR33121">
    <property type="entry name" value="CYCLIC DI-GMP PHOSPHODIESTERASE PDEF"/>
    <property type="match status" value="1"/>
</dbReference>
<dbReference type="PANTHER" id="PTHR33121:SF32">
    <property type="entry name" value="RNASE E SPECIFICITY FACTOR CSRD"/>
    <property type="match status" value="1"/>
</dbReference>
<keyword evidence="1" id="KW-1133">Transmembrane helix</keyword>
<dbReference type="Proteomes" id="UP000244441">
    <property type="component" value="Chromosome"/>
</dbReference>
<reference evidence="4 5" key="1">
    <citation type="submission" date="2018-01" db="EMBL/GenBank/DDBJ databases">
        <title>Genome sequence of a Cantenovulum-like bacteria.</title>
        <authorList>
            <person name="Tan W.R."/>
            <person name="Lau N.-S."/>
            <person name="Go F."/>
            <person name="Amirul A.-A.A."/>
        </authorList>
    </citation>
    <scope>NUCLEOTIDE SEQUENCE [LARGE SCALE GENOMIC DNA]</scope>
    <source>
        <strain evidence="4 5">CCB-QB4</strain>
    </source>
</reference>
<proteinExistence type="predicted"/>
<sequence>MNKLPLKTSVRAVRLWRNYIIAALAQVLILICVVFNLIHSAENSQHYQAKFADLPVEQVSWQTITYSQLTSLAWSQQFDAIHVFPRVLESKELESKELEPKQLDLNKQSIPRVFRFHKEQVLSWQASHTIQTADAKLEFVYTLISTRFLLTSIACGFILILLLASIVYLLADVVEGKFRKLERKARKLGIAKRRSEQIKYRSVIRLVDSLLDELAWTRKEQNRVDKFIRSQTFLDPELGIGNRLFFDHRFDAALADDSNSLGGAVLLLHLQELDRIENEYGVEQAHQILSSTVSILNQTFRLSPEPLLARRAYAEIAVLMLGIAERDLMKHADNLVRRLQRLDLPNSVNPDCFFHIGIARFTNQDKAFKILSEADMALRRAQLEGHVGWFMYEDEDKPREIAMGSLKWRTFIERALQQESFVLYFQPILSVRDQAIHHQEATLKVRDSEGKMLQAGVFMPMAHKCGLQSEIEKLALRKLFDLFNQDASSTQSSCINISVDSLLDAEFCQWLFAFLQEHETANDRLIISLTEYNLYQHSDKLTDVLQQLCDKGIRLLVEQVGQYVINSSYVKQHPIAYIKLHSSIIRNIDQHPENQLFIRSLLANCAGGVRVFGYGIESEEEWSQLKALNIHGGQGSYFNQALNEFI</sequence>
<dbReference type="SMART" id="SM00052">
    <property type="entry name" value="EAL"/>
    <property type="match status" value="1"/>
</dbReference>
<keyword evidence="5" id="KW-1185">Reference proteome</keyword>
<name>A0A2S0VX91_9ALTE</name>
<dbReference type="InterPro" id="IPR000160">
    <property type="entry name" value="GGDEF_dom"/>
</dbReference>
<feature type="transmembrane region" description="Helical" evidence="1">
    <location>
        <begin position="20"/>
        <end position="38"/>
    </location>
</feature>
<dbReference type="InterPro" id="IPR001633">
    <property type="entry name" value="EAL_dom"/>
</dbReference>
<dbReference type="SUPFAM" id="SSF55073">
    <property type="entry name" value="Nucleotide cyclase"/>
    <property type="match status" value="1"/>
</dbReference>
<evidence type="ECO:0000259" key="2">
    <source>
        <dbReference type="PROSITE" id="PS50883"/>
    </source>
</evidence>